<keyword evidence="5" id="KW-0274">FAD</keyword>
<dbReference type="PANTHER" id="PTHR38663:SF1">
    <property type="entry name" value="L-ORNITHINE N(5)-MONOOXYGENASE"/>
    <property type="match status" value="1"/>
</dbReference>
<evidence type="ECO:0000256" key="5">
    <source>
        <dbReference type="ARBA" id="ARBA00022827"/>
    </source>
</evidence>
<dbReference type="Pfam" id="PF13434">
    <property type="entry name" value="Lys_Orn_oxgnase"/>
    <property type="match status" value="1"/>
</dbReference>
<dbReference type="InterPro" id="IPR002938">
    <property type="entry name" value="FAD-bd"/>
</dbReference>
<comment type="caution">
    <text evidence="9">The sequence shown here is derived from an EMBL/GenBank/DDBJ whole genome shotgun (WGS) entry which is preliminary data.</text>
</comment>
<evidence type="ECO:0000256" key="6">
    <source>
        <dbReference type="ARBA" id="ARBA00022857"/>
    </source>
</evidence>
<dbReference type="InterPro" id="IPR036188">
    <property type="entry name" value="FAD/NAD-bd_sf"/>
</dbReference>
<evidence type="ECO:0000259" key="8">
    <source>
        <dbReference type="Pfam" id="PF01494"/>
    </source>
</evidence>
<comment type="cofactor">
    <cofactor evidence="1">
        <name>FAD</name>
        <dbReference type="ChEBI" id="CHEBI:57692"/>
    </cofactor>
</comment>
<protein>
    <recommendedName>
        <fullName evidence="8">FAD-binding domain-containing protein</fullName>
    </recommendedName>
</protein>
<reference evidence="9 10" key="1">
    <citation type="submission" date="2017-03" db="EMBL/GenBank/DDBJ databases">
        <authorList>
            <person name="Safronova V.I."/>
            <person name="Sazanova A.L."/>
            <person name="Chirak E.R."/>
        </authorList>
    </citation>
    <scope>NUCLEOTIDE SEQUENCE [LARGE SCALE GENOMIC DNA]</scope>
    <source>
        <strain evidence="9 10">Opo-243</strain>
    </source>
</reference>
<keyword evidence="4" id="KW-0285">Flavoprotein</keyword>
<dbReference type="AlphaFoldDB" id="A0A4Q1VP91"/>
<dbReference type="GO" id="GO:0071949">
    <property type="term" value="F:FAD binding"/>
    <property type="evidence" value="ECO:0007669"/>
    <property type="project" value="InterPro"/>
</dbReference>
<proteinExistence type="inferred from homology"/>
<keyword evidence="6" id="KW-0521">NADP</keyword>
<sequence>MARSSTSVDVAVIGAGPYGLSLAAHLRARGVEHRIFGEPMGPWKTNMPLGMLLKSYPWATSLSDPESEFDLKSFCTERALPYHDELMPLPLSRFIDYGETFQARYVPAVERKTLIALEPGSGVLRATFDDGETVHARRVVVSIGLHPFKRLPQEAAHLPTELCSHSGEYGSLETLDGSEVIVVGSGSSATDLAALIHEKGIAVSLIARRPKLHFADGPRHRSLFARAAAPMSGIGHGWTLATCAKYPQLIRHFSKDLRVRLANHKALGPLGGAFVKDRVVGQVPVRLSQAIRGVETRNGKVVLDLVDSAGARRSMRADHVIFATGYKVDVSRLGFLSQTLLHRMQLVDGAPQLSAHYETTVPGLHFIGPAAANSFGPVCRFVYGTDHPARHLARHLSTVLARVRPALQLRPLDRTVSP</sequence>
<comment type="similarity">
    <text evidence="3">Belongs to the lysine N(6)-hydroxylase/L-ornithine N(5)-oxygenase family.</text>
</comment>
<dbReference type="EMBL" id="MZXW01000004">
    <property type="protein sequence ID" value="RXT54052.1"/>
    <property type="molecule type" value="Genomic_DNA"/>
</dbReference>
<evidence type="ECO:0000313" key="10">
    <source>
        <dbReference type="Proteomes" id="UP000290819"/>
    </source>
</evidence>
<organism evidence="9 10">
    <name type="scientific">Bradyrhizobium betae</name>
    <dbReference type="NCBI Taxonomy" id="244734"/>
    <lineage>
        <taxon>Bacteria</taxon>
        <taxon>Pseudomonadati</taxon>
        <taxon>Pseudomonadota</taxon>
        <taxon>Alphaproteobacteria</taxon>
        <taxon>Hyphomicrobiales</taxon>
        <taxon>Nitrobacteraceae</taxon>
        <taxon>Bradyrhizobium</taxon>
    </lineage>
</organism>
<gene>
    <name evidence="9" type="ORF">B5V03_00865</name>
</gene>
<keyword evidence="7" id="KW-0560">Oxidoreductase</keyword>
<dbReference type="Pfam" id="PF01494">
    <property type="entry name" value="FAD_binding_3"/>
    <property type="match status" value="1"/>
</dbReference>
<dbReference type="PRINTS" id="PR00368">
    <property type="entry name" value="FADPNR"/>
</dbReference>
<feature type="domain" description="FAD-binding" evidence="8">
    <location>
        <begin position="8"/>
        <end position="35"/>
    </location>
</feature>
<evidence type="ECO:0000256" key="3">
    <source>
        <dbReference type="ARBA" id="ARBA00007588"/>
    </source>
</evidence>
<dbReference type="InterPro" id="IPR025700">
    <property type="entry name" value="Lys/Orn_oxygenase"/>
</dbReference>
<dbReference type="PRINTS" id="PR00411">
    <property type="entry name" value="PNDRDTASEI"/>
</dbReference>
<name>A0A4Q1VP91_9BRAD</name>
<evidence type="ECO:0000256" key="7">
    <source>
        <dbReference type="ARBA" id="ARBA00023002"/>
    </source>
</evidence>
<dbReference type="Proteomes" id="UP000290819">
    <property type="component" value="Unassembled WGS sequence"/>
</dbReference>
<evidence type="ECO:0000256" key="2">
    <source>
        <dbReference type="ARBA" id="ARBA00004924"/>
    </source>
</evidence>
<evidence type="ECO:0000256" key="4">
    <source>
        <dbReference type="ARBA" id="ARBA00022630"/>
    </source>
</evidence>
<dbReference type="PANTHER" id="PTHR38663">
    <property type="match status" value="1"/>
</dbReference>
<comment type="pathway">
    <text evidence="2">Siderophore biosynthesis.</text>
</comment>
<dbReference type="Gene3D" id="3.50.50.60">
    <property type="entry name" value="FAD/NAD(P)-binding domain"/>
    <property type="match status" value="1"/>
</dbReference>
<keyword evidence="10" id="KW-1185">Reference proteome</keyword>
<evidence type="ECO:0000313" key="9">
    <source>
        <dbReference type="EMBL" id="RXT54052.1"/>
    </source>
</evidence>
<accession>A0A4Q1VP91</accession>
<dbReference type="GO" id="GO:0016491">
    <property type="term" value="F:oxidoreductase activity"/>
    <property type="evidence" value="ECO:0007669"/>
    <property type="project" value="UniProtKB-KW"/>
</dbReference>
<evidence type="ECO:0000256" key="1">
    <source>
        <dbReference type="ARBA" id="ARBA00001974"/>
    </source>
</evidence>
<dbReference type="SUPFAM" id="SSF51905">
    <property type="entry name" value="FAD/NAD(P)-binding domain"/>
    <property type="match status" value="1"/>
</dbReference>